<dbReference type="SUPFAM" id="SSF55874">
    <property type="entry name" value="ATPase domain of HSP90 chaperone/DNA topoisomerase II/histidine kinase"/>
    <property type="match status" value="1"/>
</dbReference>
<dbReference type="InterPro" id="IPR036890">
    <property type="entry name" value="HATPase_C_sf"/>
</dbReference>
<evidence type="ECO:0000256" key="7">
    <source>
        <dbReference type="ARBA" id="ARBA00022840"/>
    </source>
</evidence>
<keyword evidence="6 14" id="KW-0418">Kinase</keyword>
<feature type="transmembrane region" description="Helical" evidence="9">
    <location>
        <begin position="278"/>
        <end position="298"/>
    </location>
</feature>
<evidence type="ECO:0000259" key="13">
    <source>
        <dbReference type="Pfam" id="PF07730"/>
    </source>
</evidence>
<dbReference type="GO" id="GO:0046983">
    <property type="term" value="F:protein dimerization activity"/>
    <property type="evidence" value="ECO:0007669"/>
    <property type="project" value="InterPro"/>
</dbReference>
<evidence type="ECO:0000256" key="9">
    <source>
        <dbReference type="SAM" id="Phobius"/>
    </source>
</evidence>
<dbReference type="InterPro" id="IPR011622">
    <property type="entry name" value="7TMR_DISM_rcpt_extracell_dom2"/>
</dbReference>
<evidence type="ECO:0000256" key="2">
    <source>
        <dbReference type="ARBA" id="ARBA00012438"/>
    </source>
</evidence>
<dbReference type="AlphaFoldDB" id="A0A316AKK1"/>
<reference evidence="14 15" key="1">
    <citation type="submission" date="2018-03" db="EMBL/GenBank/DDBJ databases">
        <title>Genomic Encyclopedia of Archaeal and Bacterial Type Strains, Phase II (KMG-II): from individual species to whole genera.</title>
        <authorList>
            <person name="Goeker M."/>
        </authorList>
    </citation>
    <scope>NUCLEOTIDE SEQUENCE [LARGE SCALE GENOMIC DNA]</scope>
    <source>
        <strain evidence="14 15">DSM 100346</strain>
    </source>
</reference>
<keyword evidence="9" id="KW-0472">Membrane</keyword>
<dbReference type="Proteomes" id="UP000245880">
    <property type="component" value="Unassembled WGS sequence"/>
</dbReference>
<feature type="transmembrane region" description="Helical" evidence="9">
    <location>
        <begin position="246"/>
        <end position="266"/>
    </location>
</feature>
<dbReference type="PANTHER" id="PTHR24421">
    <property type="entry name" value="NITRATE/NITRITE SENSOR PROTEIN NARX-RELATED"/>
    <property type="match status" value="1"/>
</dbReference>
<keyword evidence="9" id="KW-0812">Transmembrane</keyword>
<dbReference type="Pfam" id="PF07730">
    <property type="entry name" value="HisKA_3"/>
    <property type="match status" value="1"/>
</dbReference>
<keyword evidence="4" id="KW-0808">Transferase</keyword>
<keyword evidence="5" id="KW-0547">Nucleotide-binding</keyword>
<accession>A0A316AKK1</accession>
<feature type="signal peptide" evidence="10">
    <location>
        <begin position="1"/>
        <end position="20"/>
    </location>
</feature>
<proteinExistence type="predicted"/>
<dbReference type="GO" id="GO:0005524">
    <property type="term" value="F:ATP binding"/>
    <property type="evidence" value="ECO:0007669"/>
    <property type="project" value="UniProtKB-KW"/>
</dbReference>
<evidence type="ECO:0000256" key="1">
    <source>
        <dbReference type="ARBA" id="ARBA00000085"/>
    </source>
</evidence>
<sequence>MKILFYLLLLSLCNHPNLFAQDRNVHKKSESTGYFSGSLRYLLSEESSELKEAAQNLANNHFQKSRHDVINMGNHRFVWVYLPVENRSNSSVKLILRLKNTGIAAIDIYKLTSGIPSDSMAWRTQYHINNIPDLTENNAPVFPIELKPREKTGYFILVKSQFAQPSFTVKVTSYSAFFSNQLLEYAFSCLILGLLLFVIVYSLFLSFSLRDSIYLVYIGFLLSSMLFHATQIGFGRLYLWPDYLIFDSYASSVFSMLWMYFFTQFTQIFTGQTAVDGLLYWINQTFKMLSIVCIGLMFYHMQDGKLIRDSLIGFPDHLLKGVQLMAMYPVYITAVKKAMSGDKPIRFYLFANGMYGLVLGLDALNRWNIIMIPYIFSFTFIPVGMVVEVVLLSFGLTQRYRAFKENNESLRLALVEKEREHVVRLIQTQNAECDRIAQDLHDDLGGIMATINAKLDALMQLDSTAAIRQGISKVQIVSKNAGQRIRQIAHNLMPPEFLKAGLMDIISEHLDTISLPVFTHHTFGKEHRFSPERQLNLYRILMELINNICKHAKASNCSIQFFFHLDRLIIVIEDDGREYTENIKGNNGIGKKNINLRINYLNGSICTDHNSEGTSQILEIPYDDLRSSSIQYHDC</sequence>
<comment type="caution">
    <text evidence="14">The sequence shown here is derived from an EMBL/GenBank/DDBJ whole genome shotgun (WGS) entry which is preliminary data.</text>
</comment>
<dbReference type="Pfam" id="PF07695">
    <property type="entry name" value="7TMR-DISM_7TM"/>
    <property type="match status" value="1"/>
</dbReference>
<evidence type="ECO:0000256" key="3">
    <source>
        <dbReference type="ARBA" id="ARBA00022553"/>
    </source>
</evidence>
<dbReference type="Gene3D" id="1.20.5.1930">
    <property type="match status" value="1"/>
</dbReference>
<evidence type="ECO:0000256" key="5">
    <source>
        <dbReference type="ARBA" id="ARBA00022741"/>
    </source>
</evidence>
<evidence type="ECO:0000256" key="6">
    <source>
        <dbReference type="ARBA" id="ARBA00022777"/>
    </source>
</evidence>
<keyword evidence="9" id="KW-1133">Transmembrane helix</keyword>
<organism evidence="14 15">
    <name type="scientific">Dyadobacter jejuensis</name>
    <dbReference type="NCBI Taxonomy" id="1082580"/>
    <lineage>
        <taxon>Bacteria</taxon>
        <taxon>Pseudomonadati</taxon>
        <taxon>Bacteroidota</taxon>
        <taxon>Cytophagia</taxon>
        <taxon>Cytophagales</taxon>
        <taxon>Spirosomataceae</taxon>
        <taxon>Dyadobacter</taxon>
    </lineage>
</organism>
<keyword evidence="8" id="KW-0902">Two-component regulatory system</keyword>
<evidence type="ECO:0000259" key="12">
    <source>
        <dbReference type="Pfam" id="PF07696"/>
    </source>
</evidence>
<dbReference type="GO" id="GO:0000155">
    <property type="term" value="F:phosphorelay sensor kinase activity"/>
    <property type="evidence" value="ECO:0007669"/>
    <property type="project" value="InterPro"/>
</dbReference>
<dbReference type="RefSeq" id="WP_109675097.1">
    <property type="nucleotide sequence ID" value="NZ_QGDT01000007.1"/>
</dbReference>
<dbReference type="Pfam" id="PF07696">
    <property type="entry name" value="7TMR-DISMED2"/>
    <property type="match status" value="1"/>
</dbReference>
<feature type="domain" description="Signal transduction histidine kinase subgroup 3 dimerisation and phosphoacceptor" evidence="13">
    <location>
        <begin position="434"/>
        <end position="496"/>
    </location>
</feature>
<feature type="domain" description="7TM-DISM receptor extracellular" evidence="12">
    <location>
        <begin position="49"/>
        <end position="161"/>
    </location>
</feature>
<dbReference type="PANTHER" id="PTHR24421:SF10">
    <property type="entry name" value="NITRATE_NITRITE SENSOR PROTEIN NARQ"/>
    <property type="match status" value="1"/>
</dbReference>
<dbReference type="Gene3D" id="2.60.40.2380">
    <property type="match status" value="1"/>
</dbReference>
<feature type="transmembrane region" description="Helical" evidence="9">
    <location>
        <begin position="214"/>
        <end position="234"/>
    </location>
</feature>
<evidence type="ECO:0000256" key="10">
    <source>
        <dbReference type="SAM" id="SignalP"/>
    </source>
</evidence>
<feature type="transmembrane region" description="Helical" evidence="9">
    <location>
        <begin position="318"/>
        <end position="335"/>
    </location>
</feature>
<dbReference type="Gene3D" id="3.30.565.10">
    <property type="entry name" value="Histidine kinase-like ATPase, C-terminal domain"/>
    <property type="match status" value="1"/>
</dbReference>
<dbReference type="InterPro" id="IPR050482">
    <property type="entry name" value="Sensor_HK_TwoCompSys"/>
</dbReference>
<evidence type="ECO:0000313" key="15">
    <source>
        <dbReference type="Proteomes" id="UP000245880"/>
    </source>
</evidence>
<keyword evidence="15" id="KW-1185">Reference proteome</keyword>
<keyword evidence="10" id="KW-0732">Signal</keyword>
<feature type="domain" description="7TM-DISM receptor extracellular" evidence="11">
    <location>
        <begin position="184"/>
        <end position="399"/>
    </location>
</feature>
<gene>
    <name evidence="14" type="ORF">CLV98_107107</name>
</gene>
<dbReference type="EC" id="2.7.13.3" evidence="2"/>
<evidence type="ECO:0000259" key="11">
    <source>
        <dbReference type="Pfam" id="PF07695"/>
    </source>
</evidence>
<feature type="transmembrane region" description="Helical" evidence="9">
    <location>
        <begin position="185"/>
        <end position="207"/>
    </location>
</feature>
<name>A0A316AKK1_9BACT</name>
<feature type="chain" id="PRO_5016237611" description="histidine kinase" evidence="10">
    <location>
        <begin position="21"/>
        <end position="635"/>
    </location>
</feature>
<comment type="catalytic activity">
    <reaction evidence="1">
        <text>ATP + protein L-histidine = ADP + protein N-phospho-L-histidine.</text>
        <dbReference type="EC" id="2.7.13.3"/>
    </reaction>
</comment>
<dbReference type="OrthoDB" id="613787at2"/>
<evidence type="ECO:0000256" key="4">
    <source>
        <dbReference type="ARBA" id="ARBA00022679"/>
    </source>
</evidence>
<feature type="transmembrane region" description="Helical" evidence="9">
    <location>
        <begin position="370"/>
        <end position="394"/>
    </location>
</feature>
<dbReference type="EMBL" id="QGDT01000007">
    <property type="protein sequence ID" value="PWJ57400.1"/>
    <property type="molecule type" value="Genomic_DNA"/>
</dbReference>
<protein>
    <recommendedName>
        <fullName evidence="2">histidine kinase</fullName>
        <ecNumber evidence="2">2.7.13.3</ecNumber>
    </recommendedName>
</protein>
<evidence type="ECO:0000256" key="8">
    <source>
        <dbReference type="ARBA" id="ARBA00023012"/>
    </source>
</evidence>
<dbReference type="InterPro" id="IPR011623">
    <property type="entry name" value="7TMR_DISM_rcpt_extracell_dom1"/>
</dbReference>
<feature type="transmembrane region" description="Helical" evidence="9">
    <location>
        <begin position="347"/>
        <end position="364"/>
    </location>
</feature>
<keyword evidence="3" id="KW-0597">Phosphoprotein</keyword>
<dbReference type="InterPro" id="IPR011712">
    <property type="entry name" value="Sig_transdc_His_kin_sub3_dim/P"/>
</dbReference>
<dbReference type="GO" id="GO:0016020">
    <property type="term" value="C:membrane"/>
    <property type="evidence" value="ECO:0007669"/>
    <property type="project" value="InterPro"/>
</dbReference>
<evidence type="ECO:0000313" key="14">
    <source>
        <dbReference type="EMBL" id="PWJ57400.1"/>
    </source>
</evidence>
<keyword evidence="7" id="KW-0067">ATP-binding</keyword>